<dbReference type="RefSeq" id="WP_109921883.1">
    <property type="nucleotide sequence ID" value="NZ_QGLF01000004.1"/>
</dbReference>
<dbReference type="Gene3D" id="3.30.70.270">
    <property type="match status" value="1"/>
</dbReference>
<keyword evidence="1" id="KW-1133">Transmembrane helix</keyword>
<feature type="transmembrane region" description="Helical" evidence="1">
    <location>
        <begin position="9"/>
        <end position="31"/>
    </location>
</feature>
<keyword evidence="1" id="KW-0472">Membrane</keyword>
<dbReference type="PANTHER" id="PTHR44757">
    <property type="entry name" value="DIGUANYLATE CYCLASE DGCP"/>
    <property type="match status" value="1"/>
</dbReference>
<feature type="domain" description="PAS" evidence="2">
    <location>
        <begin position="436"/>
        <end position="482"/>
    </location>
</feature>
<dbReference type="PROSITE" id="PS50887">
    <property type="entry name" value="GGDEF"/>
    <property type="match status" value="1"/>
</dbReference>
<dbReference type="SUPFAM" id="SSF55785">
    <property type="entry name" value="PYP-like sensor domain (PAS domain)"/>
    <property type="match status" value="2"/>
</dbReference>
<accession>A0A317DYG4</accession>
<dbReference type="OrthoDB" id="9793210at2"/>
<dbReference type="InterPro" id="IPR035965">
    <property type="entry name" value="PAS-like_dom_sf"/>
</dbReference>
<dbReference type="Pfam" id="PF00990">
    <property type="entry name" value="GGDEF"/>
    <property type="match status" value="1"/>
</dbReference>
<organism evidence="5 6">
    <name type="scientific">Zavarzinia compransoris</name>
    <dbReference type="NCBI Taxonomy" id="1264899"/>
    <lineage>
        <taxon>Bacteria</taxon>
        <taxon>Pseudomonadati</taxon>
        <taxon>Pseudomonadota</taxon>
        <taxon>Alphaproteobacteria</taxon>
        <taxon>Rhodospirillales</taxon>
        <taxon>Zavarziniaceae</taxon>
        <taxon>Zavarzinia</taxon>
    </lineage>
</organism>
<keyword evidence="1" id="KW-0812">Transmembrane</keyword>
<sequence length="726" mass="78221">MLSLRSYRALIWSGLTLAASIGIGYWAYLFYAGERLLEGALAAGSAEMQRTAATTADRFSSAVREVDFVLLDMRNDLSLPEKTAAAQAEQSRALFGGDIDFALSRFGRQGELIDSSIAAALPLNVADRDYFRYFADDRGPDSLFISTQQVGRHTGRPRIFFVRPLYGPGTFDGVLLCSLDPAYLSGRLALLGTGGAGRIALRHRSDGSLIAGSADDGPTALAPAIAAPAAEDRGAHIFGDGAAAQLVAWQQVPGTPLVVTVGRTVDELLAPARSEVSDHFAKSALATALLTLLIAGGSALLLRDIRLRRLIQLSDARYARLFEAIPDGLVLVDQGDDIVLWNQSALDLLGVDATALKERRTVLFDETGRPLPLHLYPSMRANRQVSAVALHSVRTSGGHLRWLSFNTRQLPAAGDLPGGAVISFSDVSRLVMLEDSLQISQSVFMTAGEGIMVTDRNRRIIRVNPAFTAITGYSSEEALGRSPRELLGSGTHDSTFFDAMLQDLAQKGHWEGEITNRRKDGQLFVEWLKINTVRDAAGNLIRYVALLSDITARKMRDQEIWHRANFDALTGLPNRTLVMDRLGQALPQAARQRDQVGILFIDLDKFKPVNDLLGHRAGDELLCQVAARLAAAVRSEDTVARIGGDEFLALMPLIGSMDHLKAAAERIRAALAAPFTIGSDVVHISASIGVAADAGANANPGNLIKKADAAMYLAKSRGGNQIESRL</sequence>
<dbReference type="SMART" id="SM00267">
    <property type="entry name" value="GGDEF"/>
    <property type="match status" value="1"/>
</dbReference>
<dbReference type="PANTHER" id="PTHR44757:SF2">
    <property type="entry name" value="BIOFILM ARCHITECTURE MAINTENANCE PROTEIN MBAA"/>
    <property type="match status" value="1"/>
</dbReference>
<gene>
    <name evidence="5" type="ORF">DKG75_14675</name>
</gene>
<feature type="domain" description="PAC" evidence="3">
    <location>
        <begin position="510"/>
        <end position="562"/>
    </location>
</feature>
<dbReference type="InterPro" id="IPR000014">
    <property type="entry name" value="PAS"/>
</dbReference>
<evidence type="ECO:0008006" key="7">
    <source>
        <dbReference type="Google" id="ProtNLM"/>
    </source>
</evidence>
<dbReference type="NCBIfam" id="TIGR00254">
    <property type="entry name" value="GGDEF"/>
    <property type="match status" value="1"/>
</dbReference>
<dbReference type="SUPFAM" id="SSF55073">
    <property type="entry name" value="Nucleotide cyclase"/>
    <property type="match status" value="1"/>
</dbReference>
<evidence type="ECO:0000256" key="1">
    <source>
        <dbReference type="SAM" id="Phobius"/>
    </source>
</evidence>
<protein>
    <recommendedName>
        <fullName evidence="7">Diguanylate cyclase</fullName>
    </recommendedName>
</protein>
<feature type="domain" description="PAS" evidence="2">
    <location>
        <begin position="314"/>
        <end position="350"/>
    </location>
</feature>
<reference evidence="6" key="1">
    <citation type="submission" date="2018-05" db="EMBL/GenBank/DDBJ databases">
        <title>Zavarzinia sp. HR-AS.</title>
        <authorList>
            <person name="Lee Y."/>
            <person name="Jeon C.O."/>
        </authorList>
    </citation>
    <scope>NUCLEOTIDE SEQUENCE [LARGE SCALE GENOMIC DNA]</scope>
    <source>
        <strain evidence="6">DSM 1231</strain>
    </source>
</reference>
<dbReference type="CDD" id="cd01949">
    <property type="entry name" value="GGDEF"/>
    <property type="match status" value="1"/>
</dbReference>
<dbReference type="InterPro" id="IPR052155">
    <property type="entry name" value="Biofilm_reg_signaling"/>
</dbReference>
<keyword evidence="6" id="KW-1185">Reference proteome</keyword>
<dbReference type="NCBIfam" id="TIGR00229">
    <property type="entry name" value="sensory_box"/>
    <property type="match status" value="2"/>
</dbReference>
<dbReference type="AlphaFoldDB" id="A0A317DYG4"/>
<dbReference type="PROSITE" id="PS50112">
    <property type="entry name" value="PAS"/>
    <property type="match status" value="2"/>
</dbReference>
<feature type="domain" description="GGDEF" evidence="4">
    <location>
        <begin position="594"/>
        <end position="726"/>
    </location>
</feature>
<dbReference type="EMBL" id="QGLF01000004">
    <property type="protein sequence ID" value="PWR19709.1"/>
    <property type="molecule type" value="Genomic_DNA"/>
</dbReference>
<dbReference type="InterPro" id="IPR029787">
    <property type="entry name" value="Nucleotide_cyclase"/>
</dbReference>
<evidence type="ECO:0000313" key="5">
    <source>
        <dbReference type="EMBL" id="PWR19709.1"/>
    </source>
</evidence>
<evidence type="ECO:0000259" key="3">
    <source>
        <dbReference type="PROSITE" id="PS50113"/>
    </source>
</evidence>
<dbReference type="Pfam" id="PF13426">
    <property type="entry name" value="PAS_9"/>
    <property type="match status" value="1"/>
</dbReference>
<evidence type="ECO:0000259" key="4">
    <source>
        <dbReference type="PROSITE" id="PS50887"/>
    </source>
</evidence>
<dbReference type="CDD" id="cd12914">
    <property type="entry name" value="PDC1_DGC_like"/>
    <property type="match status" value="1"/>
</dbReference>
<dbReference type="PROSITE" id="PS50113">
    <property type="entry name" value="PAC"/>
    <property type="match status" value="1"/>
</dbReference>
<dbReference type="CDD" id="cd00130">
    <property type="entry name" value="PAS"/>
    <property type="match status" value="1"/>
</dbReference>
<dbReference type="Proteomes" id="UP000246077">
    <property type="component" value="Unassembled WGS sequence"/>
</dbReference>
<dbReference type="FunFam" id="3.30.70.270:FF:000001">
    <property type="entry name" value="Diguanylate cyclase domain protein"/>
    <property type="match status" value="1"/>
</dbReference>
<comment type="caution">
    <text evidence="5">The sequence shown here is derived from an EMBL/GenBank/DDBJ whole genome shotgun (WGS) entry which is preliminary data.</text>
</comment>
<evidence type="ECO:0000259" key="2">
    <source>
        <dbReference type="PROSITE" id="PS50112"/>
    </source>
</evidence>
<name>A0A317DYG4_9PROT</name>
<dbReference type="InterPro" id="IPR000700">
    <property type="entry name" value="PAS-assoc_C"/>
</dbReference>
<dbReference type="InterPro" id="IPR043128">
    <property type="entry name" value="Rev_trsase/Diguanyl_cyclase"/>
</dbReference>
<dbReference type="InterPro" id="IPR001610">
    <property type="entry name" value="PAC"/>
</dbReference>
<dbReference type="SMART" id="SM00091">
    <property type="entry name" value="PAS"/>
    <property type="match status" value="2"/>
</dbReference>
<dbReference type="InterPro" id="IPR000160">
    <property type="entry name" value="GGDEF_dom"/>
</dbReference>
<dbReference type="Pfam" id="PF13188">
    <property type="entry name" value="PAS_8"/>
    <property type="match status" value="1"/>
</dbReference>
<dbReference type="GO" id="GO:0003824">
    <property type="term" value="F:catalytic activity"/>
    <property type="evidence" value="ECO:0007669"/>
    <property type="project" value="UniProtKB-ARBA"/>
</dbReference>
<proteinExistence type="predicted"/>
<dbReference type="CDD" id="cd12915">
    <property type="entry name" value="PDC2_DGC_like"/>
    <property type="match status" value="1"/>
</dbReference>
<dbReference type="SMART" id="SM00086">
    <property type="entry name" value="PAC"/>
    <property type="match status" value="1"/>
</dbReference>
<dbReference type="Gene3D" id="3.30.450.20">
    <property type="entry name" value="PAS domain"/>
    <property type="match status" value="3"/>
</dbReference>
<evidence type="ECO:0000313" key="6">
    <source>
        <dbReference type="Proteomes" id="UP000246077"/>
    </source>
</evidence>